<reference evidence="2" key="1">
    <citation type="submission" date="2020-05" db="EMBL/GenBank/DDBJ databases">
        <title>Phylogenomic resolution of chytrid fungi.</title>
        <authorList>
            <person name="Stajich J.E."/>
            <person name="Amses K."/>
            <person name="Simmons R."/>
            <person name="Seto K."/>
            <person name="Myers J."/>
            <person name="Bonds A."/>
            <person name="Quandt C.A."/>
            <person name="Barry K."/>
            <person name="Liu P."/>
            <person name="Grigoriev I."/>
            <person name="Longcore J.E."/>
            <person name="James T.Y."/>
        </authorList>
    </citation>
    <scope>NUCLEOTIDE SEQUENCE</scope>
    <source>
        <strain evidence="2">JEL0513</strain>
    </source>
</reference>
<feature type="region of interest" description="Disordered" evidence="1">
    <location>
        <begin position="39"/>
        <end position="84"/>
    </location>
</feature>
<organism evidence="2 3">
    <name type="scientific">Physocladia obscura</name>
    <dbReference type="NCBI Taxonomy" id="109957"/>
    <lineage>
        <taxon>Eukaryota</taxon>
        <taxon>Fungi</taxon>
        <taxon>Fungi incertae sedis</taxon>
        <taxon>Chytridiomycota</taxon>
        <taxon>Chytridiomycota incertae sedis</taxon>
        <taxon>Chytridiomycetes</taxon>
        <taxon>Chytridiales</taxon>
        <taxon>Chytriomycetaceae</taxon>
        <taxon>Physocladia</taxon>
    </lineage>
</organism>
<dbReference type="Proteomes" id="UP001211907">
    <property type="component" value="Unassembled WGS sequence"/>
</dbReference>
<keyword evidence="3" id="KW-1185">Reference proteome</keyword>
<evidence type="ECO:0000313" key="3">
    <source>
        <dbReference type="Proteomes" id="UP001211907"/>
    </source>
</evidence>
<feature type="non-terminal residue" evidence="2">
    <location>
        <position position="142"/>
    </location>
</feature>
<feature type="compositionally biased region" description="Low complexity" evidence="1">
    <location>
        <begin position="58"/>
        <end position="69"/>
    </location>
</feature>
<name>A0AAD5XBN0_9FUNG</name>
<feature type="region of interest" description="Disordered" evidence="1">
    <location>
        <begin position="108"/>
        <end position="142"/>
    </location>
</feature>
<feature type="compositionally biased region" description="Polar residues" evidence="1">
    <location>
        <begin position="70"/>
        <end position="84"/>
    </location>
</feature>
<dbReference type="AlphaFoldDB" id="A0AAD5XBN0"/>
<dbReference type="EMBL" id="JADGJH010003042">
    <property type="protein sequence ID" value="KAJ3093534.1"/>
    <property type="molecule type" value="Genomic_DNA"/>
</dbReference>
<gene>
    <name evidence="2" type="ORF">HK100_006563</name>
</gene>
<feature type="compositionally biased region" description="Low complexity" evidence="1">
    <location>
        <begin position="122"/>
        <end position="142"/>
    </location>
</feature>
<comment type="caution">
    <text evidence="2">The sequence shown here is derived from an EMBL/GenBank/DDBJ whole genome shotgun (WGS) entry which is preliminary data.</text>
</comment>
<proteinExistence type="predicted"/>
<feature type="compositionally biased region" description="Polar residues" evidence="1">
    <location>
        <begin position="108"/>
        <end position="121"/>
    </location>
</feature>
<sequence>MTRRFGDTNNYNYYNNNLRCINAFNEICDDSCSYLNKNSSSAPYQKVNSMANGGNNFSSADTYSSSSGSGKTPATGWTESLTSSSAFPTNVSLHYSTAPPQPVLLLLNRNQKANGSSNLKEQQQQQQQATRNNTATTDATKK</sequence>
<evidence type="ECO:0000313" key="2">
    <source>
        <dbReference type="EMBL" id="KAJ3093534.1"/>
    </source>
</evidence>
<feature type="compositionally biased region" description="Polar residues" evidence="1">
    <location>
        <begin position="39"/>
        <end position="57"/>
    </location>
</feature>
<evidence type="ECO:0000256" key="1">
    <source>
        <dbReference type="SAM" id="MobiDB-lite"/>
    </source>
</evidence>
<protein>
    <submittedName>
        <fullName evidence="2">Uncharacterized protein</fullName>
    </submittedName>
</protein>
<accession>A0AAD5XBN0</accession>